<keyword evidence="9" id="KW-1185">Reference proteome</keyword>
<gene>
    <name evidence="8" type="ORF">EET67_09665</name>
</gene>
<evidence type="ECO:0000256" key="2">
    <source>
        <dbReference type="ARBA" id="ARBA00010270"/>
    </source>
</evidence>
<dbReference type="EMBL" id="RKST01000008">
    <property type="protein sequence ID" value="RUM97879.1"/>
    <property type="molecule type" value="Genomic_DNA"/>
</dbReference>
<organism evidence="8 9">
    <name type="scientific">Borborobacter arsenicus</name>
    <dbReference type="NCBI Taxonomy" id="1851146"/>
    <lineage>
        <taxon>Bacteria</taxon>
        <taxon>Pseudomonadati</taxon>
        <taxon>Pseudomonadota</taxon>
        <taxon>Alphaproteobacteria</taxon>
        <taxon>Hyphomicrobiales</taxon>
        <taxon>Phyllobacteriaceae</taxon>
        <taxon>Borborobacter</taxon>
    </lineage>
</organism>
<dbReference type="RefSeq" id="WP_128626750.1">
    <property type="nucleotide sequence ID" value="NZ_RKST01000008.1"/>
</dbReference>
<keyword evidence="5" id="KW-0430">Lectin</keyword>
<comment type="function">
    <text evidence="6">Has immunoglobulin-binding and hemagglutination properties, and can bind to mannose. Essential for virulence. May be involved in LPS biosynthesis or polysaccharide transport.</text>
</comment>
<keyword evidence="4" id="KW-0472">Membrane</keyword>
<comment type="caution">
    <text evidence="8">The sequence shown here is derived from an EMBL/GenBank/DDBJ whole genome shotgun (WGS) entry which is preliminary data.</text>
</comment>
<evidence type="ECO:0000256" key="1">
    <source>
        <dbReference type="ARBA" id="ARBA00004167"/>
    </source>
</evidence>
<dbReference type="AlphaFoldDB" id="A0A432V6V5"/>
<evidence type="ECO:0000256" key="5">
    <source>
        <dbReference type="ARBA" id="ARBA00022734"/>
    </source>
</evidence>
<sequence>MKKFLSGLCATTLALSFTAASIAPANAAQPFVPKIESAQLDVTQVQYRDQFGQRFYPRNSRRDWREGRDFRRDARHYRRGFESRGDYYYWRGHRGYRHYRPGYREYNGFWFPAAAFIAGAIVSGALNNAQPVYRGGDSHVQWCYNRYRSYRASDNTYQPYNGPRRQCLSPY</sequence>
<keyword evidence="4" id="KW-1003">Cell membrane</keyword>
<name>A0A432V6V5_9HYPH</name>
<accession>A0A432V6V5</accession>
<dbReference type="OrthoDB" id="8117189at2"/>
<evidence type="ECO:0000256" key="6">
    <source>
        <dbReference type="ARBA" id="ARBA00025321"/>
    </source>
</evidence>
<dbReference type="InterPro" id="IPR012413">
    <property type="entry name" value="BA14K"/>
</dbReference>
<comment type="subcellular location">
    <subcellularLocation>
        <location evidence="1">Membrane</location>
        <topology evidence="1">Single-pass membrane protein</topology>
    </subcellularLocation>
</comment>
<feature type="signal peptide" evidence="7">
    <location>
        <begin position="1"/>
        <end position="27"/>
    </location>
</feature>
<evidence type="ECO:0000313" key="8">
    <source>
        <dbReference type="EMBL" id="RUM97879.1"/>
    </source>
</evidence>
<evidence type="ECO:0000313" key="9">
    <source>
        <dbReference type="Proteomes" id="UP000281647"/>
    </source>
</evidence>
<dbReference type="Pfam" id="PF07886">
    <property type="entry name" value="BA14K"/>
    <property type="match status" value="1"/>
</dbReference>
<proteinExistence type="inferred from homology"/>
<dbReference type="GO" id="GO:0030246">
    <property type="term" value="F:carbohydrate binding"/>
    <property type="evidence" value="ECO:0007669"/>
    <property type="project" value="UniProtKB-KW"/>
</dbReference>
<feature type="chain" id="PRO_5019366297" description="Lectin-like protein BA14k" evidence="7">
    <location>
        <begin position="28"/>
        <end position="171"/>
    </location>
</feature>
<evidence type="ECO:0000256" key="3">
    <source>
        <dbReference type="ARBA" id="ARBA00020552"/>
    </source>
</evidence>
<dbReference type="Proteomes" id="UP000281647">
    <property type="component" value="Unassembled WGS sequence"/>
</dbReference>
<protein>
    <recommendedName>
        <fullName evidence="3">Lectin-like protein BA14k</fullName>
    </recommendedName>
</protein>
<evidence type="ECO:0000256" key="4">
    <source>
        <dbReference type="ARBA" id="ARBA00022475"/>
    </source>
</evidence>
<evidence type="ECO:0000256" key="7">
    <source>
        <dbReference type="SAM" id="SignalP"/>
    </source>
</evidence>
<keyword evidence="7" id="KW-0732">Signal</keyword>
<reference evidence="8 9" key="1">
    <citation type="submission" date="2018-11" db="EMBL/GenBank/DDBJ databases">
        <title>Pseudaminobacter arsenicus sp. nov., an arsenic-resistant bacterium isolated from arsenic-rich aquifers.</title>
        <authorList>
            <person name="Mu Y."/>
        </authorList>
    </citation>
    <scope>NUCLEOTIDE SEQUENCE [LARGE SCALE GENOMIC DNA]</scope>
    <source>
        <strain evidence="8 9">CB3</strain>
    </source>
</reference>
<comment type="similarity">
    <text evidence="2">Belongs to the BA14k family.</text>
</comment>
<dbReference type="GO" id="GO:0016020">
    <property type="term" value="C:membrane"/>
    <property type="evidence" value="ECO:0007669"/>
    <property type="project" value="UniProtKB-SubCell"/>
</dbReference>